<keyword evidence="1" id="KW-0173">Coenzyme A biosynthesis</keyword>
<comment type="similarity">
    <text evidence="2">Belongs to the HFCD (homooligomeric flavin containing Cys decarboxylase) superfamily.</text>
</comment>
<dbReference type="OrthoDB" id="1532798at2759"/>
<feature type="region of interest" description="Disordered" evidence="3">
    <location>
        <begin position="261"/>
        <end position="294"/>
    </location>
</feature>
<sequence>MLQASRSGPDAQADTPAGNVALARNDGKKHLLIAVSGSVATIKIANIINGLAYHSNLSIRLVLTASAEHFLSGQSDEQPTVAEVRRLPNVDGIYTDSAEWTRPWARGAPILHIELRRWADLLMIVPLSANTMAKMVAGICDNLLLSVVRAWDHDGSIDGVKKKIVVAVAMNTAMWRNPLTAKHIKTLEEDWGGHDGWVEVLRPVSKTLACNDVGEGAMCAECERWWPAVCQLPVHHDFFCSIRSPALSHIINMQILQETNSSPLHNSGSVTPTHTMSPPLDDSPEASSSTAAEKAISTLRARLRSEDPFPPPLHASACSAAEPYLKNNDIYKQLRATFSSRVVMPTPRNTLWLEKLSIAETFARSGEETYKLAVSNIQTVHKSISGQIDAFHAESASALSDAAALYDNISYPLSRTICHSKNFPRGTIAQHLSVLKDKMNAAEKQLASLHAEWMACVDQEAKIMAVTEVDDDSDSAKEVDALVQEIDGIVRDKAAELEQMDKVSGLLARGLRAGSNGAAKEYRDLLWKESQKMMQAMMAVHAELMACVDQEAKIMAVTEVDDDSDSAKEVDALVQEIDGIVRDKAAELEQMDKVSGLLARGLRAGSNGAAKEYRDLLWKESQKMMQAMMAD</sequence>
<dbReference type="EMBL" id="GL698484">
    <property type="protein sequence ID" value="EFY91190.1"/>
    <property type="molecule type" value="Genomic_DNA"/>
</dbReference>
<dbReference type="GO" id="GO:0015937">
    <property type="term" value="P:coenzyme A biosynthetic process"/>
    <property type="evidence" value="ECO:0007669"/>
    <property type="project" value="UniProtKB-KW"/>
</dbReference>
<feature type="compositionally biased region" description="Polar residues" evidence="3">
    <location>
        <begin position="261"/>
        <end position="276"/>
    </location>
</feature>
<dbReference type="PANTHER" id="PTHR14359:SF6">
    <property type="entry name" value="PHOSPHOPANTOTHENOYLCYSTEINE DECARBOXYLASE"/>
    <property type="match status" value="1"/>
</dbReference>
<accession>E9DZ13</accession>
<evidence type="ECO:0000256" key="1">
    <source>
        <dbReference type="ARBA" id="ARBA00022993"/>
    </source>
</evidence>
<dbReference type="InterPro" id="IPR003382">
    <property type="entry name" value="Flavoprotein"/>
</dbReference>
<dbReference type="Pfam" id="PF02441">
    <property type="entry name" value="Flavoprotein"/>
    <property type="match status" value="1"/>
</dbReference>
<evidence type="ECO:0000259" key="4">
    <source>
        <dbReference type="Pfam" id="PF02441"/>
    </source>
</evidence>
<dbReference type="SUPFAM" id="SSF52507">
    <property type="entry name" value="Homo-oligomeric flavin-containing Cys decarboxylases, HFCD"/>
    <property type="match status" value="1"/>
</dbReference>
<evidence type="ECO:0000256" key="2">
    <source>
        <dbReference type="ARBA" id="ARBA00038350"/>
    </source>
</evidence>
<dbReference type="AlphaFoldDB" id="E9DZ13"/>
<keyword evidence="6" id="KW-1185">Reference proteome</keyword>
<dbReference type="STRING" id="655827.E9DZ13"/>
<evidence type="ECO:0000313" key="6">
    <source>
        <dbReference type="Proteomes" id="UP000002499"/>
    </source>
</evidence>
<reference evidence="5 6" key="1">
    <citation type="journal article" date="2011" name="PLoS Genet.">
        <title>Genome sequencing and comparative transcriptomics of the model entomopathogenic fungi Metarhizium anisopliae and M. acridum.</title>
        <authorList>
            <person name="Gao Q."/>
            <person name="Jin K."/>
            <person name="Ying S.H."/>
            <person name="Zhang Y."/>
            <person name="Xiao G."/>
            <person name="Shang Y."/>
            <person name="Duan Z."/>
            <person name="Hu X."/>
            <person name="Xie X.Q."/>
            <person name="Zhou G."/>
            <person name="Peng G."/>
            <person name="Luo Z."/>
            <person name="Huang W."/>
            <person name="Wang B."/>
            <person name="Fang W."/>
            <person name="Wang S."/>
            <person name="Zhong Y."/>
            <person name="Ma L.J."/>
            <person name="St Leger R.J."/>
            <person name="Zhao G.P."/>
            <person name="Pei Y."/>
            <person name="Feng M.G."/>
            <person name="Xia Y."/>
            <person name="Wang C."/>
        </authorList>
    </citation>
    <scope>NUCLEOTIDE SEQUENCE [LARGE SCALE GENOMIC DNA]</scope>
    <source>
        <strain evidence="5 6">CQMa 102</strain>
    </source>
</reference>
<evidence type="ECO:0000256" key="3">
    <source>
        <dbReference type="SAM" id="MobiDB-lite"/>
    </source>
</evidence>
<dbReference type="eggNOG" id="KOG0672">
    <property type="taxonomic scope" value="Eukaryota"/>
</dbReference>
<dbReference type="GO" id="GO:0004633">
    <property type="term" value="F:phosphopantothenoylcysteine decarboxylase activity"/>
    <property type="evidence" value="ECO:0007669"/>
    <property type="project" value="TreeGrafter"/>
</dbReference>
<feature type="domain" description="Flavoprotein" evidence="4">
    <location>
        <begin position="29"/>
        <end position="187"/>
    </location>
</feature>
<dbReference type="GO" id="GO:0010181">
    <property type="term" value="F:FMN binding"/>
    <property type="evidence" value="ECO:0007669"/>
    <property type="project" value="TreeGrafter"/>
</dbReference>
<dbReference type="Gene3D" id="3.40.50.1950">
    <property type="entry name" value="Flavin prenyltransferase-like"/>
    <property type="match status" value="1"/>
</dbReference>
<dbReference type="Proteomes" id="UP000002499">
    <property type="component" value="Unassembled WGS sequence"/>
</dbReference>
<proteinExistence type="inferred from homology"/>
<dbReference type="InterPro" id="IPR036551">
    <property type="entry name" value="Flavin_trans-like"/>
</dbReference>
<dbReference type="InParanoid" id="E9DZ13"/>
<dbReference type="HOGENOM" id="CLU_433506_0_0_1"/>
<gene>
    <name evidence="5" type="ORF">MAC_02861</name>
</gene>
<protein>
    <submittedName>
        <fullName evidence="5">Flavoprotein, putative</fullName>
    </submittedName>
</protein>
<dbReference type="GO" id="GO:0071513">
    <property type="term" value="C:phosphopantothenoylcysteine decarboxylase complex"/>
    <property type="evidence" value="ECO:0007669"/>
    <property type="project" value="TreeGrafter"/>
</dbReference>
<organism evidence="6">
    <name type="scientific">Metarhizium acridum (strain CQMa 102)</name>
    <dbReference type="NCBI Taxonomy" id="655827"/>
    <lineage>
        <taxon>Eukaryota</taxon>
        <taxon>Fungi</taxon>
        <taxon>Dikarya</taxon>
        <taxon>Ascomycota</taxon>
        <taxon>Pezizomycotina</taxon>
        <taxon>Sordariomycetes</taxon>
        <taxon>Hypocreomycetidae</taxon>
        <taxon>Hypocreales</taxon>
        <taxon>Clavicipitaceae</taxon>
        <taxon>Metarhizium</taxon>
    </lineage>
</organism>
<evidence type="ECO:0000313" key="5">
    <source>
        <dbReference type="EMBL" id="EFY91190.1"/>
    </source>
</evidence>
<name>E9DZ13_METAQ</name>
<dbReference type="PANTHER" id="PTHR14359">
    <property type="entry name" value="HOMO-OLIGOMERIC FLAVIN CONTAINING CYS DECARBOXYLASE FAMILY"/>
    <property type="match status" value="1"/>
</dbReference>